<feature type="transmembrane region" description="Helical" evidence="1">
    <location>
        <begin position="93"/>
        <end position="114"/>
    </location>
</feature>
<dbReference type="RefSeq" id="WP_145089453.1">
    <property type="nucleotide sequence ID" value="NZ_CP036274.1"/>
</dbReference>
<feature type="transmembrane region" description="Helical" evidence="1">
    <location>
        <begin position="173"/>
        <end position="191"/>
    </location>
</feature>
<proteinExistence type="predicted"/>
<name>A0A517YCJ7_9BACT</name>
<reference evidence="2 3" key="1">
    <citation type="submission" date="2019-02" db="EMBL/GenBank/DDBJ databases">
        <title>Deep-cultivation of Planctomycetes and their phenomic and genomic characterization uncovers novel biology.</title>
        <authorList>
            <person name="Wiegand S."/>
            <person name="Jogler M."/>
            <person name="Boedeker C."/>
            <person name="Pinto D."/>
            <person name="Vollmers J."/>
            <person name="Rivas-Marin E."/>
            <person name="Kohn T."/>
            <person name="Peeters S.H."/>
            <person name="Heuer A."/>
            <person name="Rast P."/>
            <person name="Oberbeckmann S."/>
            <person name="Bunk B."/>
            <person name="Jeske O."/>
            <person name="Meyerdierks A."/>
            <person name="Storesund J.E."/>
            <person name="Kallscheuer N."/>
            <person name="Luecker S."/>
            <person name="Lage O.M."/>
            <person name="Pohl T."/>
            <person name="Merkel B.J."/>
            <person name="Hornburger P."/>
            <person name="Mueller R.-W."/>
            <person name="Bruemmer F."/>
            <person name="Labrenz M."/>
            <person name="Spormann A.M."/>
            <person name="Op den Camp H."/>
            <person name="Overmann J."/>
            <person name="Amann R."/>
            <person name="Jetten M.S.M."/>
            <person name="Mascher T."/>
            <person name="Medema M.H."/>
            <person name="Devos D.P."/>
            <person name="Kaster A.-K."/>
            <person name="Ovreas L."/>
            <person name="Rohde M."/>
            <person name="Galperin M.Y."/>
            <person name="Jogler C."/>
        </authorList>
    </citation>
    <scope>NUCLEOTIDE SEQUENCE [LARGE SCALE GENOMIC DNA]</scope>
    <source>
        <strain evidence="2 3">ETA_A8</strain>
    </source>
</reference>
<protein>
    <recommendedName>
        <fullName evidence="4">Oligosaccharide repeat unit polymerase</fullName>
    </recommendedName>
</protein>
<keyword evidence="1" id="KW-1133">Transmembrane helix</keyword>
<feature type="transmembrane region" description="Helical" evidence="1">
    <location>
        <begin position="226"/>
        <end position="248"/>
    </location>
</feature>
<feature type="transmembrane region" description="Helical" evidence="1">
    <location>
        <begin position="350"/>
        <end position="370"/>
    </location>
</feature>
<dbReference type="EMBL" id="CP036274">
    <property type="protein sequence ID" value="QDU27963.1"/>
    <property type="molecule type" value="Genomic_DNA"/>
</dbReference>
<evidence type="ECO:0000313" key="3">
    <source>
        <dbReference type="Proteomes" id="UP000315017"/>
    </source>
</evidence>
<keyword evidence="1" id="KW-0812">Transmembrane</keyword>
<evidence type="ECO:0000313" key="2">
    <source>
        <dbReference type="EMBL" id="QDU27963.1"/>
    </source>
</evidence>
<organism evidence="2 3">
    <name type="scientific">Anatilimnocola aggregata</name>
    <dbReference type="NCBI Taxonomy" id="2528021"/>
    <lineage>
        <taxon>Bacteria</taxon>
        <taxon>Pseudomonadati</taxon>
        <taxon>Planctomycetota</taxon>
        <taxon>Planctomycetia</taxon>
        <taxon>Pirellulales</taxon>
        <taxon>Pirellulaceae</taxon>
        <taxon>Anatilimnocola</taxon>
    </lineage>
</organism>
<feature type="transmembrane region" description="Helical" evidence="1">
    <location>
        <begin position="14"/>
        <end position="36"/>
    </location>
</feature>
<keyword evidence="3" id="KW-1185">Reference proteome</keyword>
<evidence type="ECO:0008006" key="4">
    <source>
        <dbReference type="Google" id="ProtNLM"/>
    </source>
</evidence>
<dbReference type="OrthoDB" id="9809977at2"/>
<feature type="transmembrane region" description="Helical" evidence="1">
    <location>
        <begin position="405"/>
        <end position="423"/>
    </location>
</feature>
<dbReference type="Proteomes" id="UP000315017">
    <property type="component" value="Chromosome"/>
</dbReference>
<feature type="transmembrane region" description="Helical" evidence="1">
    <location>
        <begin position="142"/>
        <end position="166"/>
    </location>
</feature>
<keyword evidence="1" id="KW-0472">Membrane</keyword>
<dbReference type="AlphaFoldDB" id="A0A517YCJ7"/>
<sequence>MISTNQPLTPLNRLWWLNPSWIFGLGTVGTFAMALYLSEQSYALYDTPKYLRGEHWWIALSAWLALEIGRRIGCGWHRQRGESGDAIVKDVEWWFFATFILTTAAYAILLLRGLQNGLSLGVIMENLLAPPNEVSRELAGEVVVFLPGVTTATQFGISCVLLGLWLDFRGLKYVRKYIAVIAGLALMRALLFHERLALIEVAVPAGVLLLRQYWLARPLSPWMKNAFRAAPLVGLMGVVVLFGVFEYFRSWRHYRNEFTSYAEFTVWRIGGYYSTSQNNGALGWEREGQRPIPLATIDALWEFPPVEKSPLSYQALTGIDAPQAHTDMLKQYANVEYNSPCGLFEPIRDYGPLGSLVWWVAFGAVLGWAYRGYLEGSLVGQLLFPIVFLSLLEMPRFIYLTHPRVLAPLVVIVWLGYRASLAARKAQQLQQVAETASPTLLTQGGS</sequence>
<gene>
    <name evidence="2" type="ORF">ETAA8_30550</name>
</gene>
<dbReference type="KEGG" id="aagg:ETAA8_30550"/>
<evidence type="ECO:0000256" key="1">
    <source>
        <dbReference type="SAM" id="Phobius"/>
    </source>
</evidence>
<accession>A0A517YCJ7</accession>